<sequence length="56" mass="6569">MTEKENAAVQKASLCYSINMLRLLLSMQLITEEEYNRILRHTAEHYDPQKKICLVS</sequence>
<reference evidence="2" key="1">
    <citation type="submission" date="2020-08" db="EMBL/GenBank/DDBJ databases">
        <authorList>
            <person name="Cejkova D."/>
            <person name="Kubasova T."/>
            <person name="Jahodarova E."/>
            <person name="Rychlik I."/>
        </authorList>
    </citation>
    <scope>NUCLEOTIDE SEQUENCE</scope>
    <source>
        <strain evidence="2">An559</strain>
    </source>
</reference>
<evidence type="ECO:0000313" key="3">
    <source>
        <dbReference type="Proteomes" id="UP000774750"/>
    </source>
</evidence>
<dbReference type="InterPro" id="IPR046749">
    <property type="entry name" value="SHOCT_2"/>
</dbReference>
<dbReference type="AlphaFoldDB" id="A0A939BD40"/>
<evidence type="ECO:0000313" key="2">
    <source>
        <dbReference type="EMBL" id="MBM6919810.1"/>
    </source>
</evidence>
<comment type="caution">
    <text evidence="2">The sequence shown here is derived from an EMBL/GenBank/DDBJ whole genome shotgun (WGS) entry which is preliminary data.</text>
</comment>
<dbReference type="Proteomes" id="UP000774750">
    <property type="component" value="Unassembled WGS sequence"/>
</dbReference>
<reference evidence="2" key="2">
    <citation type="journal article" date="2021" name="Sci. Rep.">
        <title>The distribution of antibiotic resistance genes in chicken gut microbiota commensals.</title>
        <authorList>
            <person name="Juricova H."/>
            <person name="Matiasovicova J."/>
            <person name="Kubasova T."/>
            <person name="Cejkova D."/>
            <person name="Rychlik I."/>
        </authorList>
    </citation>
    <scope>NUCLEOTIDE SEQUENCE</scope>
    <source>
        <strain evidence="2">An559</strain>
    </source>
</reference>
<name>A0A939BD40_9FIRM</name>
<evidence type="ECO:0000259" key="1">
    <source>
        <dbReference type="Pfam" id="PF20612"/>
    </source>
</evidence>
<protein>
    <recommendedName>
        <fullName evidence="1">SHOCT-like domain-containing protein</fullName>
    </recommendedName>
</protein>
<dbReference type="RefSeq" id="WP_204444020.1">
    <property type="nucleotide sequence ID" value="NZ_JACJKY010000002.1"/>
</dbReference>
<dbReference type="EMBL" id="JACJKY010000002">
    <property type="protein sequence ID" value="MBM6919810.1"/>
    <property type="molecule type" value="Genomic_DNA"/>
</dbReference>
<feature type="domain" description="SHOCT-like" evidence="1">
    <location>
        <begin position="17"/>
        <end position="49"/>
    </location>
</feature>
<keyword evidence="3" id="KW-1185">Reference proteome</keyword>
<organism evidence="2 3">
    <name type="scientific">Merdimmobilis hominis</name>
    <dbReference type="NCBI Taxonomy" id="2897707"/>
    <lineage>
        <taxon>Bacteria</taxon>
        <taxon>Bacillati</taxon>
        <taxon>Bacillota</taxon>
        <taxon>Clostridia</taxon>
        <taxon>Eubacteriales</taxon>
        <taxon>Oscillospiraceae</taxon>
        <taxon>Merdimmobilis</taxon>
    </lineage>
</organism>
<dbReference type="Pfam" id="PF20612">
    <property type="entry name" value="SHOCT_2"/>
    <property type="match status" value="1"/>
</dbReference>
<accession>A0A939BD40</accession>
<gene>
    <name evidence="2" type="ORF">H6A12_01335</name>
</gene>
<proteinExistence type="predicted"/>